<dbReference type="Proteomes" id="UP000651057">
    <property type="component" value="Unassembled WGS sequence"/>
</dbReference>
<organism evidence="1 2">
    <name type="scientific">Aquimarina mytili</name>
    <dbReference type="NCBI Taxonomy" id="874423"/>
    <lineage>
        <taxon>Bacteria</taxon>
        <taxon>Pseudomonadati</taxon>
        <taxon>Bacteroidota</taxon>
        <taxon>Flavobacteriia</taxon>
        <taxon>Flavobacteriales</taxon>
        <taxon>Flavobacteriaceae</taxon>
        <taxon>Aquimarina</taxon>
    </lineage>
</organism>
<evidence type="ECO:0000313" key="1">
    <source>
        <dbReference type="EMBL" id="MBL0685890.1"/>
    </source>
</evidence>
<name>A0A937A1R7_9FLAO</name>
<accession>A0A937A1R7</accession>
<proteinExistence type="predicted"/>
<sequence>MSNSKWVRLIDELVNNSDKIKKLEFKKVQKDHIGELYLTEDTTYGFDYWQNGFEGHNSLGGWLTFKEIEFLFFPRFIDSDEHLEQDLMEIENLIYKVGQFSLDIDENGIKLICYK</sequence>
<dbReference type="EMBL" id="JAERQJ010000013">
    <property type="protein sequence ID" value="MBL0685890.1"/>
    <property type="molecule type" value="Genomic_DNA"/>
</dbReference>
<reference evidence="1" key="1">
    <citation type="submission" date="2021-01" db="EMBL/GenBank/DDBJ databases">
        <authorList>
            <person name="Zhong Y.L."/>
        </authorList>
    </citation>
    <scope>NUCLEOTIDE SEQUENCE</scope>
    <source>
        <strain evidence="1">KCTC 23302</strain>
    </source>
</reference>
<gene>
    <name evidence="1" type="ORF">JJQ60_20330</name>
</gene>
<evidence type="ECO:0000313" key="2">
    <source>
        <dbReference type="Proteomes" id="UP000651057"/>
    </source>
</evidence>
<dbReference type="RefSeq" id="WP_344779143.1">
    <property type="nucleotide sequence ID" value="NZ_BAABAX010000011.1"/>
</dbReference>
<keyword evidence="2" id="KW-1185">Reference proteome</keyword>
<dbReference type="AlphaFoldDB" id="A0A937A1R7"/>
<protein>
    <submittedName>
        <fullName evidence="1">Uncharacterized protein</fullName>
    </submittedName>
</protein>
<comment type="caution">
    <text evidence="1">The sequence shown here is derived from an EMBL/GenBank/DDBJ whole genome shotgun (WGS) entry which is preliminary data.</text>
</comment>